<keyword evidence="1" id="KW-1133">Transmembrane helix</keyword>
<evidence type="ECO:0000313" key="2">
    <source>
        <dbReference type="EMBL" id="QHU16537.1"/>
    </source>
</evidence>
<feature type="transmembrane region" description="Helical" evidence="1">
    <location>
        <begin position="107"/>
        <end position="128"/>
    </location>
</feature>
<evidence type="ECO:0000256" key="1">
    <source>
        <dbReference type="SAM" id="Phobius"/>
    </source>
</evidence>
<feature type="transmembrane region" description="Helical" evidence="1">
    <location>
        <begin position="80"/>
        <end position="101"/>
    </location>
</feature>
<protein>
    <submittedName>
        <fullName evidence="2">Uncharacterized protein</fullName>
    </submittedName>
</protein>
<keyword evidence="1" id="KW-0472">Membrane</keyword>
<dbReference type="EMBL" id="MN740886">
    <property type="protein sequence ID" value="QHU16537.1"/>
    <property type="molecule type" value="Genomic_DNA"/>
</dbReference>
<keyword evidence="1" id="KW-0812">Transmembrane</keyword>
<dbReference type="AlphaFoldDB" id="A0A6C0KIA2"/>
<sequence length="243" mass="27496">MSSESEISTNLGQLYTNLNNQAVNTNDVLLKQQDVIKIVDAEKQRLLLKKQTIDDSLQQQKRLIQLNNSYRMRYTDYIKIMLFITFVIILFVGIVLAQRYLPFIPSIVFELLLIILISISIIVMYYRFRNLMIHNKMNYDEIDYKPPTILSDQEKLAAQVKARETQQASGDLLGGLGGCVGKDCCGGTTQWDSGNLICVSATNGFTTIDYAVINGDIKVSGLKTLNDTIKPNSPNEFKDYAKY</sequence>
<proteinExistence type="predicted"/>
<name>A0A6C0KIA2_9ZZZZ</name>
<accession>A0A6C0KIA2</accession>
<reference evidence="2" key="1">
    <citation type="journal article" date="2020" name="Nature">
        <title>Giant virus diversity and host interactions through global metagenomics.</title>
        <authorList>
            <person name="Schulz F."/>
            <person name="Roux S."/>
            <person name="Paez-Espino D."/>
            <person name="Jungbluth S."/>
            <person name="Walsh D.A."/>
            <person name="Denef V.J."/>
            <person name="McMahon K.D."/>
            <person name="Konstantinidis K.T."/>
            <person name="Eloe-Fadrosh E.A."/>
            <person name="Kyrpides N.C."/>
            <person name="Woyke T."/>
        </authorList>
    </citation>
    <scope>NUCLEOTIDE SEQUENCE</scope>
    <source>
        <strain evidence="2">GVMAG-S-3300012000-53</strain>
    </source>
</reference>
<organism evidence="2">
    <name type="scientific">viral metagenome</name>
    <dbReference type="NCBI Taxonomy" id="1070528"/>
    <lineage>
        <taxon>unclassified sequences</taxon>
        <taxon>metagenomes</taxon>
        <taxon>organismal metagenomes</taxon>
    </lineage>
</organism>